<protein>
    <submittedName>
        <fullName evidence="1">Uncharacterized protein</fullName>
    </submittedName>
</protein>
<evidence type="ECO:0000313" key="1">
    <source>
        <dbReference type="EMBL" id="CAD6194658.1"/>
    </source>
</evidence>
<dbReference type="AlphaFoldDB" id="A0A8S1HJN3"/>
<gene>
    <name evidence="1" type="ORF">CAUJ_LOCUS10577</name>
</gene>
<dbReference type="EMBL" id="CAJGYM010000046">
    <property type="protein sequence ID" value="CAD6194658.1"/>
    <property type="molecule type" value="Genomic_DNA"/>
</dbReference>
<name>A0A8S1HJN3_9PELO</name>
<organism evidence="1 2">
    <name type="scientific">Caenorhabditis auriculariae</name>
    <dbReference type="NCBI Taxonomy" id="2777116"/>
    <lineage>
        <taxon>Eukaryota</taxon>
        <taxon>Metazoa</taxon>
        <taxon>Ecdysozoa</taxon>
        <taxon>Nematoda</taxon>
        <taxon>Chromadorea</taxon>
        <taxon>Rhabditida</taxon>
        <taxon>Rhabditina</taxon>
        <taxon>Rhabditomorpha</taxon>
        <taxon>Rhabditoidea</taxon>
        <taxon>Rhabditidae</taxon>
        <taxon>Peloderinae</taxon>
        <taxon>Caenorhabditis</taxon>
    </lineage>
</organism>
<sequence length="124" mass="14550">MFREKEVSTRLIRPVFPEINLDKLMLFVDRWNPDWEIDASIQIFDEGIAQYMLVDPESHYKYYAAVILGKPSIRCKIIDDEPHDFLDDVGNKFAVVCKGAMSGDDEKRVDYLKNVLNKRGYRFL</sequence>
<comment type="caution">
    <text evidence="1">The sequence shown here is derived from an EMBL/GenBank/DDBJ whole genome shotgun (WGS) entry which is preliminary data.</text>
</comment>
<dbReference type="Proteomes" id="UP000835052">
    <property type="component" value="Unassembled WGS sequence"/>
</dbReference>
<accession>A0A8S1HJN3</accession>
<evidence type="ECO:0000313" key="2">
    <source>
        <dbReference type="Proteomes" id="UP000835052"/>
    </source>
</evidence>
<dbReference type="OrthoDB" id="5826469at2759"/>
<keyword evidence="2" id="KW-1185">Reference proteome</keyword>
<proteinExistence type="predicted"/>
<reference evidence="1" key="1">
    <citation type="submission" date="2020-10" db="EMBL/GenBank/DDBJ databases">
        <authorList>
            <person name="Kikuchi T."/>
        </authorList>
    </citation>
    <scope>NUCLEOTIDE SEQUENCE</scope>
    <source>
        <strain evidence="1">NKZ352</strain>
    </source>
</reference>